<dbReference type="RefSeq" id="WP_136428848.1">
    <property type="nucleotide sequence ID" value="NZ_SSSM01000006.1"/>
</dbReference>
<dbReference type="OrthoDB" id="3381462at2"/>
<evidence type="ECO:0000313" key="3">
    <source>
        <dbReference type="EMBL" id="THG28488.1"/>
    </source>
</evidence>
<keyword evidence="1" id="KW-0812">Transmembrane</keyword>
<evidence type="ECO:0000256" key="1">
    <source>
        <dbReference type="SAM" id="Phobius"/>
    </source>
</evidence>
<dbReference type="InterPro" id="IPR025889">
    <property type="entry name" value="GSP17M-like_dom"/>
</dbReference>
<keyword evidence="1" id="KW-0472">Membrane</keyword>
<proteinExistence type="predicted"/>
<dbReference type="Pfam" id="PF11181">
    <property type="entry name" value="YflT"/>
    <property type="match status" value="1"/>
</dbReference>
<keyword evidence="1" id="KW-1133">Transmembrane helix</keyword>
<keyword evidence="4" id="KW-1185">Reference proteome</keyword>
<evidence type="ECO:0000259" key="2">
    <source>
        <dbReference type="Pfam" id="PF11181"/>
    </source>
</evidence>
<name>A0A4S4FES0_9MICO</name>
<feature type="domain" description="General stress protein 17M-like" evidence="2">
    <location>
        <begin position="23"/>
        <end position="97"/>
    </location>
</feature>
<dbReference type="Proteomes" id="UP000309133">
    <property type="component" value="Unassembled WGS sequence"/>
</dbReference>
<feature type="transmembrane region" description="Helical" evidence="1">
    <location>
        <begin position="100"/>
        <end position="125"/>
    </location>
</feature>
<protein>
    <recommendedName>
        <fullName evidence="2">General stress protein 17M-like domain-containing protein</fullName>
    </recommendedName>
</protein>
<feature type="transmembrane region" description="Helical" evidence="1">
    <location>
        <begin position="72"/>
        <end position="94"/>
    </location>
</feature>
<organism evidence="3 4">
    <name type="scientific">Naasia lichenicola</name>
    <dbReference type="NCBI Taxonomy" id="2565933"/>
    <lineage>
        <taxon>Bacteria</taxon>
        <taxon>Bacillati</taxon>
        <taxon>Actinomycetota</taxon>
        <taxon>Actinomycetes</taxon>
        <taxon>Micrococcales</taxon>
        <taxon>Microbacteriaceae</taxon>
        <taxon>Naasia</taxon>
    </lineage>
</organism>
<gene>
    <name evidence="3" type="ORF">E6C64_16820</name>
</gene>
<dbReference type="EMBL" id="SSSM01000006">
    <property type="protein sequence ID" value="THG28488.1"/>
    <property type="molecule type" value="Genomic_DNA"/>
</dbReference>
<evidence type="ECO:0000313" key="4">
    <source>
        <dbReference type="Proteomes" id="UP000309133"/>
    </source>
</evidence>
<dbReference type="AlphaFoldDB" id="A0A4S4FES0"/>
<accession>A0A4S4FES0</accession>
<comment type="caution">
    <text evidence="3">The sequence shown here is derived from an EMBL/GenBank/DDBJ whole genome shotgun (WGS) entry which is preliminary data.</text>
</comment>
<reference evidence="3 4" key="1">
    <citation type="submission" date="2019-04" db="EMBL/GenBank/DDBJ databases">
        <authorList>
            <person name="Jiang L."/>
        </authorList>
    </citation>
    <scope>NUCLEOTIDE SEQUENCE [LARGE SCALE GENOMIC DNA]</scope>
    <source>
        <strain evidence="3 4">YIM 131853</strain>
    </source>
</reference>
<sequence>MSNPSPLFRRRPPAEPVLPRGEEVVKYETYGQAQQAVDALVRLDFDVKDVAIIGNDLKSVERVTGKLTWGRVAGAGAISGLWLGLFFGVLLIFFSPDANYGFIAGAALIGAAFGMLFAIASYALTRRIRDFTSTREVIATSYSLLVKTETAGRARSLLNVDQPLPVAEIPGE</sequence>